<protein>
    <submittedName>
        <fullName evidence="1">Uncharacterized protein</fullName>
    </submittedName>
</protein>
<sequence>MSYVLLHSSFQVSGTTERLRLSVFRSNLSATRC</sequence>
<evidence type="ECO:0000313" key="1">
    <source>
        <dbReference type="EMBL" id="JAD65308.1"/>
    </source>
</evidence>
<organism evidence="1">
    <name type="scientific">Arundo donax</name>
    <name type="common">Giant reed</name>
    <name type="synonym">Donax arundinaceus</name>
    <dbReference type="NCBI Taxonomy" id="35708"/>
    <lineage>
        <taxon>Eukaryota</taxon>
        <taxon>Viridiplantae</taxon>
        <taxon>Streptophyta</taxon>
        <taxon>Embryophyta</taxon>
        <taxon>Tracheophyta</taxon>
        <taxon>Spermatophyta</taxon>
        <taxon>Magnoliopsida</taxon>
        <taxon>Liliopsida</taxon>
        <taxon>Poales</taxon>
        <taxon>Poaceae</taxon>
        <taxon>PACMAD clade</taxon>
        <taxon>Arundinoideae</taxon>
        <taxon>Arundineae</taxon>
        <taxon>Arundo</taxon>
    </lineage>
</organism>
<proteinExistence type="predicted"/>
<accession>A0A0A9BSX2</accession>
<reference evidence="1" key="2">
    <citation type="journal article" date="2015" name="Data Brief">
        <title>Shoot transcriptome of the giant reed, Arundo donax.</title>
        <authorList>
            <person name="Barrero R.A."/>
            <person name="Guerrero F.D."/>
            <person name="Moolhuijzen P."/>
            <person name="Goolsby J.A."/>
            <person name="Tidwell J."/>
            <person name="Bellgard S.E."/>
            <person name="Bellgard M.I."/>
        </authorList>
    </citation>
    <scope>NUCLEOTIDE SEQUENCE</scope>
    <source>
        <tissue evidence="1">Shoot tissue taken approximately 20 cm above the soil surface</tissue>
    </source>
</reference>
<dbReference type="EMBL" id="GBRH01232587">
    <property type="protein sequence ID" value="JAD65308.1"/>
    <property type="molecule type" value="Transcribed_RNA"/>
</dbReference>
<reference evidence="1" key="1">
    <citation type="submission" date="2014-09" db="EMBL/GenBank/DDBJ databases">
        <authorList>
            <person name="Magalhaes I.L.F."/>
            <person name="Oliveira U."/>
            <person name="Santos F.R."/>
            <person name="Vidigal T.H.D.A."/>
            <person name="Brescovit A.D."/>
            <person name="Santos A.J."/>
        </authorList>
    </citation>
    <scope>NUCLEOTIDE SEQUENCE</scope>
    <source>
        <tissue evidence="1">Shoot tissue taken approximately 20 cm above the soil surface</tissue>
    </source>
</reference>
<name>A0A0A9BSX2_ARUDO</name>
<dbReference type="AlphaFoldDB" id="A0A0A9BSX2"/>